<dbReference type="EMBL" id="MU154593">
    <property type="protein sequence ID" value="KAF9492948.1"/>
    <property type="molecule type" value="Genomic_DNA"/>
</dbReference>
<gene>
    <name evidence="1" type="ORF">BDN71DRAFT_1509048</name>
</gene>
<proteinExistence type="predicted"/>
<name>A0A9P5ZRI7_PLEER</name>
<sequence>MDRHTCIIIDRSNGEPLGFSFVSSVADPTVAELLDNIESGRPTAHNLAPSSVLYALPPEMATRQTSVRNLRRIRADWRQVMEDCTAHYTAERLSKIREAEKYSEDQVFMLSYCNVIEPERPIESNLYTVQEENLDCRGRIMPLTRPQATVVESIRRKIKPPSTSAKNEYLVHTQQATHPEAIYNGRPADLTGPSIAIYHPIFAKFQRGLSQTPLPGDISREDLDSASSFISLSTQYYTTEPERQYAISSVVEALLGPSFVFRQTCFRCGIISFEPDGHRLAKCGLFKRLEHGFSLMLSLIAEVRNGIGLGESDPIEQAEKAYLIVATAPELEKLRNRSCMPAFFLGISGPYITVSGAIYVDGVITERLTDFISLVPVLSPQAPLGYASAHDKLTYQIAHLFQCLRECLDQLAAEYLKMDPMDIVDERILLPAPHFSSFSNAHHEYKLTYLHRLFPSRSERTVFFAEAETVGQPVIDCIVKFASAYCADAHNIVHEAGAAPRLLYCEFVPSVGKFCVVTEFVPEQEGARLTPAGIQTLQNAVSALHARSYVFGDLRDANILVDGQGNPNLIDFDWSGIEGNVFYPMNINERIGWVTGVQAGGRIMRDHDVAMLRKFLGTQNQPAIFGNDATRLAAE</sequence>
<dbReference type="SUPFAM" id="SSF56112">
    <property type="entry name" value="Protein kinase-like (PK-like)"/>
    <property type="match status" value="1"/>
</dbReference>
<comment type="caution">
    <text evidence="1">The sequence shown here is derived from an EMBL/GenBank/DDBJ whole genome shotgun (WGS) entry which is preliminary data.</text>
</comment>
<evidence type="ECO:0000313" key="1">
    <source>
        <dbReference type="EMBL" id="KAF9492948.1"/>
    </source>
</evidence>
<evidence type="ECO:0008006" key="3">
    <source>
        <dbReference type="Google" id="ProtNLM"/>
    </source>
</evidence>
<organism evidence="1 2">
    <name type="scientific">Pleurotus eryngii</name>
    <name type="common">Boletus of the steppes</name>
    <dbReference type="NCBI Taxonomy" id="5323"/>
    <lineage>
        <taxon>Eukaryota</taxon>
        <taxon>Fungi</taxon>
        <taxon>Dikarya</taxon>
        <taxon>Basidiomycota</taxon>
        <taxon>Agaricomycotina</taxon>
        <taxon>Agaricomycetes</taxon>
        <taxon>Agaricomycetidae</taxon>
        <taxon>Agaricales</taxon>
        <taxon>Pleurotineae</taxon>
        <taxon>Pleurotaceae</taxon>
        <taxon>Pleurotus</taxon>
    </lineage>
</organism>
<dbReference type="OrthoDB" id="3250441at2759"/>
<dbReference type="Proteomes" id="UP000807025">
    <property type="component" value="Unassembled WGS sequence"/>
</dbReference>
<protein>
    <recommendedName>
        <fullName evidence="3">Protein kinase domain-containing protein</fullName>
    </recommendedName>
</protein>
<keyword evidence="2" id="KW-1185">Reference proteome</keyword>
<dbReference type="Gene3D" id="1.10.510.10">
    <property type="entry name" value="Transferase(Phosphotransferase) domain 1"/>
    <property type="match status" value="1"/>
</dbReference>
<dbReference type="InterPro" id="IPR011009">
    <property type="entry name" value="Kinase-like_dom_sf"/>
</dbReference>
<accession>A0A9P5ZRI7</accession>
<dbReference type="AlphaFoldDB" id="A0A9P5ZRI7"/>
<evidence type="ECO:0000313" key="2">
    <source>
        <dbReference type="Proteomes" id="UP000807025"/>
    </source>
</evidence>
<reference evidence="1" key="1">
    <citation type="submission" date="2020-11" db="EMBL/GenBank/DDBJ databases">
        <authorList>
            <consortium name="DOE Joint Genome Institute"/>
            <person name="Ahrendt S."/>
            <person name="Riley R."/>
            <person name="Andreopoulos W."/>
            <person name="Labutti K."/>
            <person name="Pangilinan J."/>
            <person name="Ruiz-Duenas F.J."/>
            <person name="Barrasa J.M."/>
            <person name="Sanchez-Garcia M."/>
            <person name="Camarero S."/>
            <person name="Miyauchi S."/>
            <person name="Serrano A."/>
            <person name="Linde D."/>
            <person name="Babiker R."/>
            <person name="Drula E."/>
            <person name="Ayuso-Fernandez I."/>
            <person name="Pacheco R."/>
            <person name="Padilla G."/>
            <person name="Ferreira P."/>
            <person name="Barriuso J."/>
            <person name="Kellner H."/>
            <person name="Castanera R."/>
            <person name="Alfaro M."/>
            <person name="Ramirez L."/>
            <person name="Pisabarro A.G."/>
            <person name="Kuo A."/>
            <person name="Tritt A."/>
            <person name="Lipzen A."/>
            <person name="He G."/>
            <person name="Yan M."/>
            <person name="Ng V."/>
            <person name="Cullen D."/>
            <person name="Martin F."/>
            <person name="Rosso M.-N."/>
            <person name="Henrissat B."/>
            <person name="Hibbett D."/>
            <person name="Martinez A.T."/>
            <person name="Grigoriev I.V."/>
        </authorList>
    </citation>
    <scope>NUCLEOTIDE SEQUENCE</scope>
    <source>
        <strain evidence="1">ATCC 90797</strain>
    </source>
</reference>